<organism evidence="3 4">
    <name type="scientific">Streptomyces xantholiticus</name>
    <dbReference type="NCBI Taxonomy" id="68285"/>
    <lineage>
        <taxon>Bacteria</taxon>
        <taxon>Bacillati</taxon>
        <taxon>Actinomycetota</taxon>
        <taxon>Actinomycetes</taxon>
        <taxon>Kitasatosporales</taxon>
        <taxon>Streptomycetaceae</taxon>
        <taxon>Streptomyces</taxon>
    </lineage>
</organism>
<proteinExistence type="predicted"/>
<evidence type="ECO:0000256" key="1">
    <source>
        <dbReference type="SAM" id="MobiDB-lite"/>
    </source>
</evidence>
<name>A0ABV1URW0_9ACTN</name>
<feature type="compositionally biased region" description="Low complexity" evidence="1">
    <location>
        <begin position="198"/>
        <end position="212"/>
    </location>
</feature>
<feature type="transmembrane region" description="Helical" evidence="2">
    <location>
        <begin position="105"/>
        <end position="122"/>
    </location>
</feature>
<keyword evidence="2" id="KW-0812">Transmembrane</keyword>
<evidence type="ECO:0000313" key="3">
    <source>
        <dbReference type="EMBL" id="MER6613529.1"/>
    </source>
</evidence>
<feature type="transmembrane region" description="Helical" evidence="2">
    <location>
        <begin position="134"/>
        <end position="154"/>
    </location>
</feature>
<keyword evidence="2" id="KW-1133">Transmembrane helix</keyword>
<gene>
    <name evidence="3" type="ORF">ABT276_09135</name>
</gene>
<evidence type="ECO:0000313" key="4">
    <source>
        <dbReference type="Proteomes" id="UP001445472"/>
    </source>
</evidence>
<feature type="region of interest" description="Disordered" evidence="1">
    <location>
        <begin position="177"/>
        <end position="256"/>
    </location>
</feature>
<accession>A0ABV1URW0</accession>
<evidence type="ECO:0000256" key="2">
    <source>
        <dbReference type="SAM" id="Phobius"/>
    </source>
</evidence>
<dbReference type="Proteomes" id="UP001445472">
    <property type="component" value="Unassembled WGS sequence"/>
</dbReference>
<evidence type="ECO:0008006" key="5">
    <source>
        <dbReference type="Google" id="ProtNLM"/>
    </source>
</evidence>
<feature type="compositionally biased region" description="Low complexity" evidence="1">
    <location>
        <begin position="221"/>
        <end position="238"/>
    </location>
</feature>
<sequence length="256" mass="28218">MADRQTTQLLDSMRRGMPFEFTTTMSMTKRLATLVCVAELFGYQYAGARQEVFSIKLAFTPDPSPQAQARAAQYWPSAPRIPEIPQQVLELNRKRVLFDLSSRAALLRRLPVIGIALLLASLRPLGSLGDSPGLVLGYVCFLAALAGLGVWFNFARHKRAGAHLEAAGFVRHEPSPGQVSYLPPGSLPPAQWHEPQKYGPGPQQVYAQQPYGAPQPPYPAPQHQQHQPYAQQPPYGHQSPAQPPYGHQPYGGRPPQ</sequence>
<dbReference type="EMBL" id="JBEPBX010000006">
    <property type="protein sequence ID" value="MER6613529.1"/>
    <property type="molecule type" value="Genomic_DNA"/>
</dbReference>
<keyword evidence="4" id="KW-1185">Reference proteome</keyword>
<protein>
    <recommendedName>
        <fullName evidence="5">Integral membrane protein</fullName>
    </recommendedName>
</protein>
<comment type="caution">
    <text evidence="3">The sequence shown here is derived from an EMBL/GenBank/DDBJ whole genome shotgun (WGS) entry which is preliminary data.</text>
</comment>
<keyword evidence="2" id="KW-0472">Membrane</keyword>
<reference evidence="3 4" key="1">
    <citation type="submission" date="2024-06" db="EMBL/GenBank/DDBJ databases">
        <title>The Natural Products Discovery Center: Release of the First 8490 Sequenced Strains for Exploring Actinobacteria Biosynthetic Diversity.</title>
        <authorList>
            <person name="Kalkreuter E."/>
            <person name="Kautsar S.A."/>
            <person name="Yang D."/>
            <person name="Bader C.D."/>
            <person name="Teijaro C.N."/>
            <person name="Fluegel L."/>
            <person name="Davis C.M."/>
            <person name="Simpson J.R."/>
            <person name="Lauterbach L."/>
            <person name="Steele A.D."/>
            <person name="Gui C."/>
            <person name="Meng S."/>
            <person name="Li G."/>
            <person name="Viehrig K."/>
            <person name="Ye F."/>
            <person name="Su P."/>
            <person name="Kiefer A.F."/>
            <person name="Nichols A."/>
            <person name="Cepeda A.J."/>
            <person name="Yan W."/>
            <person name="Fan B."/>
            <person name="Jiang Y."/>
            <person name="Adhikari A."/>
            <person name="Zheng C.-J."/>
            <person name="Schuster L."/>
            <person name="Cowan T.M."/>
            <person name="Smanski M.J."/>
            <person name="Chevrette M.G."/>
            <person name="De Carvalho L.P.S."/>
            <person name="Shen B."/>
        </authorList>
    </citation>
    <scope>NUCLEOTIDE SEQUENCE [LARGE SCALE GENOMIC DNA]</scope>
    <source>
        <strain evidence="3 4">NPDC000837</strain>
    </source>
</reference>
<dbReference type="RefSeq" id="WP_351975604.1">
    <property type="nucleotide sequence ID" value="NZ_JBEPBX010000006.1"/>
</dbReference>